<evidence type="ECO:0000313" key="3">
    <source>
        <dbReference type="Proteomes" id="UP000887013"/>
    </source>
</evidence>
<gene>
    <name evidence="2" type="ORF">NPIL_635131</name>
</gene>
<name>A0A8X6R2R3_NEPPI</name>
<dbReference type="Proteomes" id="UP000887013">
    <property type="component" value="Unassembled WGS sequence"/>
</dbReference>
<feature type="region of interest" description="Disordered" evidence="1">
    <location>
        <begin position="1"/>
        <end position="21"/>
    </location>
</feature>
<keyword evidence="3" id="KW-1185">Reference proteome</keyword>
<reference evidence="2" key="1">
    <citation type="submission" date="2020-08" db="EMBL/GenBank/DDBJ databases">
        <title>Multicomponent nature underlies the extraordinary mechanical properties of spider dragline silk.</title>
        <authorList>
            <person name="Kono N."/>
            <person name="Nakamura H."/>
            <person name="Mori M."/>
            <person name="Yoshida Y."/>
            <person name="Ohtoshi R."/>
            <person name="Malay A.D."/>
            <person name="Moran D.A.P."/>
            <person name="Tomita M."/>
            <person name="Numata K."/>
            <person name="Arakawa K."/>
        </authorList>
    </citation>
    <scope>NUCLEOTIDE SEQUENCE</scope>
</reference>
<dbReference type="AlphaFoldDB" id="A0A8X6R2R3"/>
<organism evidence="2 3">
    <name type="scientific">Nephila pilipes</name>
    <name type="common">Giant wood spider</name>
    <name type="synonym">Nephila maculata</name>
    <dbReference type="NCBI Taxonomy" id="299642"/>
    <lineage>
        <taxon>Eukaryota</taxon>
        <taxon>Metazoa</taxon>
        <taxon>Ecdysozoa</taxon>
        <taxon>Arthropoda</taxon>
        <taxon>Chelicerata</taxon>
        <taxon>Arachnida</taxon>
        <taxon>Araneae</taxon>
        <taxon>Araneomorphae</taxon>
        <taxon>Entelegynae</taxon>
        <taxon>Araneoidea</taxon>
        <taxon>Nephilidae</taxon>
        <taxon>Nephila</taxon>
    </lineage>
</organism>
<comment type="caution">
    <text evidence="2">The sequence shown here is derived from an EMBL/GenBank/DDBJ whole genome shotgun (WGS) entry which is preliminary data.</text>
</comment>
<accession>A0A8X6R2R3</accession>
<proteinExistence type="predicted"/>
<dbReference type="EMBL" id="BMAW01038496">
    <property type="protein sequence ID" value="GFU52335.1"/>
    <property type="molecule type" value="Genomic_DNA"/>
</dbReference>
<sequence length="264" mass="29155">MVIHEQEKSRAAECHSSDNDERIDDRCNKPKVFFENSRATDEIMLISFHSKSSPRSRLSRMNLLKPVRRENAEVAALASRCAFCYGSISAYGNGSQGVCSHLPASHALARARFSAQQQNAFKASLQAFGFYGKAAAAMRGAGCAVLWRYGAGCLRQAVFTALLRCFRAAAFICSRQAQSINGSAVWWRPKFTADGITVYGMFWQRALCAALPQRLRPFFLQAVSRTKADGGTAAMARKSLQSLRMTVDWTSGGKMEPCFINCHI</sequence>
<evidence type="ECO:0000313" key="2">
    <source>
        <dbReference type="EMBL" id="GFU52335.1"/>
    </source>
</evidence>
<evidence type="ECO:0000256" key="1">
    <source>
        <dbReference type="SAM" id="MobiDB-lite"/>
    </source>
</evidence>
<protein>
    <submittedName>
        <fullName evidence="2">Uncharacterized protein</fullName>
    </submittedName>
</protein>